<reference evidence="9" key="2">
    <citation type="submission" date="2008-07" db="EMBL/GenBank/DDBJ databases">
        <authorList>
            <consortium name="Broad Institute Genome Sequencing Platform"/>
            <person name="Colwell R."/>
            <person name="Grim C.J."/>
            <person name="Young S."/>
            <person name="Jaffe D."/>
            <person name="Gnerre S."/>
            <person name="Berlin A."/>
            <person name="Heiman D."/>
            <person name="Hepburn T."/>
            <person name="Shea T."/>
            <person name="Sykes S."/>
            <person name="Alvarado L."/>
            <person name="Kodira C."/>
            <person name="Heidelberg J."/>
            <person name="Lander E."/>
            <person name="Galagan J."/>
            <person name="Nusbaum C."/>
            <person name="Birren B."/>
        </authorList>
    </citation>
    <scope>NUCLEOTIDE SEQUENCE [LARGE SCALE GENOMIC DNA]</scope>
    <source>
        <strain evidence="9">MO10</strain>
    </source>
</reference>
<evidence type="ECO:0000256" key="3">
    <source>
        <dbReference type="ARBA" id="ARBA00029447"/>
    </source>
</evidence>
<evidence type="ECO:0000256" key="2">
    <source>
        <dbReference type="ARBA" id="ARBA00023224"/>
    </source>
</evidence>
<dbReference type="PROSITE" id="PS50111">
    <property type="entry name" value="CHEMOTAXIS_TRANSDUC_2"/>
    <property type="match status" value="1"/>
</dbReference>
<dbReference type="Proteomes" id="UP000004687">
    <property type="component" value="Unassembled WGS sequence"/>
</dbReference>
<dbReference type="PANTHER" id="PTHR32089">
    <property type="entry name" value="METHYL-ACCEPTING CHEMOTAXIS PROTEIN MCPB"/>
    <property type="match status" value="1"/>
</dbReference>
<evidence type="ECO:0000313" key="9">
    <source>
        <dbReference type="EMBL" id="EET22642.1"/>
    </source>
</evidence>
<evidence type="ECO:0000256" key="4">
    <source>
        <dbReference type="PROSITE-ProRule" id="PRU00284"/>
    </source>
</evidence>
<feature type="domain" description="Methyl-accepting transducer" evidence="7">
    <location>
        <begin position="322"/>
        <end position="558"/>
    </location>
</feature>
<dbReference type="EMBL" id="DS990136">
    <property type="protein sequence ID" value="EET22642.1"/>
    <property type="molecule type" value="Genomic_DNA"/>
</dbReference>
<dbReference type="SMART" id="SM00304">
    <property type="entry name" value="HAMP"/>
    <property type="match status" value="1"/>
</dbReference>
<evidence type="ECO:0000256" key="1">
    <source>
        <dbReference type="ARBA" id="ARBA00004370"/>
    </source>
</evidence>
<dbReference type="CDD" id="cd06225">
    <property type="entry name" value="HAMP"/>
    <property type="match status" value="1"/>
</dbReference>
<organism evidence="9">
    <name type="scientific">Vibrio cholerae (strain MO10)</name>
    <dbReference type="NCBI Taxonomy" id="345072"/>
    <lineage>
        <taxon>Bacteria</taxon>
        <taxon>Pseudomonadati</taxon>
        <taxon>Pseudomonadota</taxon>
        <taxon>Gammaproteobacteria</taxon>
        <taxon>Vibrionales</taxon>
        <taxon>Vibrionaceae</taxon>
        <taxon>Vibrio</taxon>
    </lineage>
</organism>
<dbReference type="Pfam" id="PF00672">
    <property type="entry name" value="HAMP"/>
    <property type="match status" value="1"/>
</dbReference>
<sequence length="595" mass="65775">MSIYLKALIPSRLRHFWSHILWHVTWNVRRTVMKWFNNLSITQKMIALVGCLLALTLMVSTYSITKMKRVAVEIEAIAHDNLPLAKLMTDMTVHQLEGAITLERVFRAAGIESSQGKQQQNQYQAQLMELVNKFKQEFNQSRQLLESSIEHTISPSIRSYLANLEQDLDSLGREHEEFERKLNELLNELRSGREVKLLVADAEQIEQLQISLDQRLIDILRKIEQATEQSVLVTEQEEREALWGMIYLSAFAILFGLILGFAFSKQIVMAIARARKLANEMAEGNFSKRAKVTTGDEIGQLITSMNTMAQSLSHIVGEVIDRANTIASTVTQLASSAESNKKSVQQQQANTEQVTSAMAQMAITITEVASSAEESSAATARAQENARYSCDVLGKTETVSSQLVANAQQSQQMIVELEASTRQIESFVLVVEGISEQTNLLALNAAIEAARAGEQGRGFAVVADEVRALASRSQQATHEIKGLIQTLVERAQSATKMIDSSDRQIEESFSSITAAKKQLDSINLALLELTSANTQVAAASEEQSVAADEISHNMTDIRDAGETIMLSAQETAQASEELAQQAQGLKLLMGRFVIS</sequence>
<keyword evidence="6" id="KW-0472">Membrane</keyword>
<dbReference type="SMART" id="SM00283">
    <property type="entry name" value="MA"/>
    <property type="match status" value="1"/>
</dbReference>
<dbReference type="InterPro" id="IPR003660">
    <property type="entry name" value="HAMP_dom"/>
</dbReference>
<dbReference type="FunFam" id="1.10.287.950:FF:000001">
    <property type="entry name" value="Methyl-accepting chemotaxis sensory transducer"/>
    <property type="match status" value="1"/>
</dbReference>
<dbReference type="CDD" id="cd11386">
    <property type="entry name" value="MCP_signal"/>
    <property type="match status" value="1"/>
</dbReference>
<dbReference type="PROSITE" id="PS50885">
    <property type="entry name" value="HAMP"/>
    <property type="match status" value="1"/>
</dbReference>
<accession>A0A0X1KWL2</accession>
<reference evidence="9" key="1">
    <citation type="submission" date="2005-09" db="EMBL/GenBank/DDBJ databases">
        <title>Annotation of Vibrio cholerae MO10.</title>
        <authorList>
            <person name="Colwell R."/>
            <person name="Grim C.J."/>
            <person name="Young S."/>
            <person name="Jaffe D."/>
            <person name="Gnerre S."/>
            <person name="Berlin A."/>
            <person name="Heiman D."/>
            <person name="Hepburn T."/>
            <person name="Shea T."/>
            <person name="Sykes S."/>
            <person name="Yandava C."/>
            <person name="Alvarado L."/>
            <person name="Kodira C."/>
            <person name="Borodovsky M."/>
            <person name="Heidelberg J."/>
            <person name="Lander E."/>
            <person name="Galagan J."/>
            <person name="Nusbaum C."/>
            <person name="Birren B."/>
        </authorList>
    </citation>
    <scope>NUCLEOTIDE SEQUENCE [LARGE SCALE GENOMIC DNA]</scope>
    <source>
        <strain evidence="9">MO10</strain>
    </source>
</reference>
<dbReference type="GO" id="GO:0016020">
    <property type="term" value="C:membrane"/>
    <property type="evidence" value="ECO:0007669"/>
    <property type="project" value="UniProtKB-SubCell"/>
</dbReference>
<keyword evidence="6" id="KW-1133">Transmembrane helix</keyword>
<comment type="similarity">
    <text evidence="3">Belongs to the methyl-accepting chemotaxis (MCP) protein family.</text>
</comment>
<proteinExistence type="inferred from homology"/>
<dbReference type="Gene3D" id="1.10.287.950">
    <property type="entry name" value="Methyl-accepting chemotaxis protein"/>
    <property type="match status" value="1"/>
</dbReference>
<dbReference type="InterPro" id="IPR004090">
    <property type="entry name" value="Chemotax_Me-accpt_rcpt"/>
</dbReference>
<evidence type="ECO:0000256" key="6">
    <source>
        <dbReference type="SAM" id="Phobius"/>
    </source>
</evidence>
<protein>
    <submittedName>
        <fullName evidence="9">Methyl-accepting chemotaxis protein</fullName>
    </submittedName>
</protein>
<dbReference type="GO" id="GO:0006935">
    <property type="term" value="P:chemotaxis"/>
    <property type="evidence" value="ECO:0007669"/>
    <property type="project" value="InterPro"/>
</dbReference>
<evidence type="ECO:0000259" key="7">
    <source>
        <dbReference type="PROSITE" id="PS50111"/>
    </source>
</evidence>
<dbReference type="Pfam" id="PF00015">
    <property type="entry name" value="MCPsignal"/>
    <property type="match status" value="1"/>
</dbReference>
<feature type="transmembrane region" description="Helical" evidence="6">
    <location>
        <begin position="241"/>
        <end position="263"/>
    </location>
</feature>
<dbReference type="SUPFAM" id="SSF58104">
    <property type="entry name" value="Methyl-accepting chemotaxis protein (MCP) signaling domain"/>
    <property type="match status" value="1"/>
</dbReference>
<dbReference type="GO" id="GO:0004888">
    <property type="term" value="F:transmembrane signaling receptor activity"/>
    <property type="evidence" value="ECO:0007669"/>
    <property type="project" value="InterPro"/>
</dbReference>
<dbReference type="GO" id="GO:0007165">
    <property type="term" value="P:signal transduction"/>
    <property type="evidence" value="ECO:0007669"/>
    <property type="project" value="UniProtKB-KW"/>
</dbReference>
<gene>
    <name evidence="9" type="ORF">VchoM_00669</name>
</gene>
<keyword evidence="6" id="KW-0812">Transmembrane</keyword>
<keyword evidence="5" id="KW-0175">Coiled coil</keyword>
<dbReference type="PRINTS" id="PR00260">
    <property type="entry name" value="CHEMTRNSDUCR"/>
</dbReference>
<name>A0A0X1KWL2_VIBCO</name>
<feature type="domain" description="HAMP" evidence="8">
    <location>
        <begin position="265"/>
        <end position="317"/>
    </location>
</feature>
<keyword evidence="2 4" id="KW-0807">Transducer</keyword>
<comment type="subcellular location">
    <subcellularLocation>
        <location evidence="1">Membrane</location>
    </subcellularLocation>
</comment>
<evidence type="ECO:0000256" key="5">
    <source>
        <dbReference type="SAM" id="Coils"/>
    </source>
</evidence>
<dbReference type="AlphaFoldDB" id="A0A0X1KWL2"/>
<dbReference type="HOGENOM" id="CLU_000445_107_27_6"/>
<dbReference type="InterPro" id="IPR004089">
    <property type="entry name" value="MCPsignal_dom"/>
</dbReference>
<dbReference type="PANTHER" id="PTHR32089:SF120">
    <property type="entry name" value="METHYL-ACCEPTING CHEMOTAXIS PROTEIN TLPQ"/>
    <property type="match status" value="1"/>
</dbReference>
<feature type="coiled-coil region" evidence="5">
    <location>
        <begin position="161"/>
        <end position="195"/>
    </location>
</feature>
<evidence type="ECO:0000259" key="8">
    <source>
        <dbReference type="PROSITE" id="PS50885"/>
    </source>
</evidence>